<evidence type="ECO:0000256" key="1">
    <source>
        <dbReference type="ARBA" id="ARBA00022723"/>
    </source>
</evidence>
<evidence type="ECO:0000313" key="6">
    <source>
        <dbReference type="EMBL" id="CAH8370021.1"/>
    </source>
</evidence>
<sequence>MEDTITTFHPKHFIEEYSALHGPYPNNSYEKTCIICEKWISSRSNYFYCRVCNIFFHKECPSVLMESNLTIDRPRSHEHKLTFIRKKNCFNCDACGKVGYNEMNMYTCLPCNFFIHRRCIYLPKVIKLTRHSHRLLHTFQVPDCTTTCRLCNEPFVYGCGGYICIDKTCDYKLHSYCATGEGMWDGKDVEGEPEEINYSEDVTFSSLQEIDGKTIRHFSHHHDLVSLCINGEEEEDERVCQACILPIDFGSFLGCKECDFALHDTCANLPRKMEHPFHHHRLTLEVNMMNIKEGFFRCSKCKQESCGFMYRCCQEECEFKMDAKCASLTDPLHTGAHKHPLTLLDSTARCYQCPFHFELEPKRITLPVLLKYKCDTHPLTLCFAESIPWSYPSVRACEICEVIISIDYRDYRDVYGCTDCCTTLHAECAIGKYPYLKPGHAIKVNGFEIEIARNRLSRPICHACHSMCQDKLVFKNKRSAVSFCSINCITSS</sequence>
<dbReference type="Pfam" id="PF03107">
    <property type="entry name" value="C1_2"/>
    <property type="match status" value="3"/>
</dbReference>
<gene>
    <name evidence="6" type="ORF">ERUC_LOCUS31259</name>
</gene>
<dbReference type="InterPro" id="IPR001965">
    <property type="entry name" value="Znf_PHD"/>
</dbReference>
<dbReference type="AlphaFoldDB" id="A0ABC8L2Y6"/>
<keyword evidence="7" id="KW-1185">Reference proteome</keyword>
<dbReference type="SMART" id="SM00249">
    <property type="entry name" value="PHD"/>
    <property type="match status" value="3"/>
</dbReference>
<name>A0ABC8L2Y6_ERUVS</name>
<evidence type="ECO:0000256" key="4">
    <source>
        <dbReference type="ARBA" id="ARBA00022833"/>
    </source>
</evidence>
<feature type="domain" description="Zinc finger PHD-type" evidence="5">
    <location>
        <begin position="32"/>
        <end position="96"/>
    </location>
</feature>
<evidence type="ECO:0000256" key="2">
    <source>
        <dbReference type="ARBA" id="ARBA00022737"/>
    </source>
</evidence>
<dbReference type="SUPFAM" id="SSF57889">
    <property type="entry name" value="Cysteine-rich domain"/>
    <property type="match status" value="3"/>
</dbReference>
<keyword evidence="2" id="KW-0677">Repeat</keyword>
<dbReference type="PANTHER" id="PTHR32410">
    <property type="entry name" value="CYSTEINE/HISTIDINE-RICH C1 DOMAIN FAMILY PROTEIN"/>
    <property type="match status" value="1"/>
</dbReference>
<keyword evidence="1" id="KW-0479">Metal-binding</keyword>
<reference evidence="6 7" key="1">
    <citation type="submission" date="2022-03" db="EMBL/GenBank/DDBJ databases">
        <authorList>
            <person name="Macdonald S."/>
            <person name="Ahmed S."/>
            <person name="Newling K."/>
        </authorList>
    </citation>
    <scope>NUCLEOTIDE SEQUENCE [LARGE SCALE GENOMIC DNA]</scope>
</reference>
<dbReference type="PANTHER" id="PTHR32410:SF186">
    <property type="entry name" value="DC1 DOMAIN-CONTAINING PROTEIN"/>
    <property type="match status" value="1"/>
</dbReference>
<evidence type="ECO:0000256" key="3">
    <source>
        <dbReference type="ARBA" id="ARBA00022771"/>
    </source>
</evidence>
<comment type="caution">
    <text evidence="6">The sequence shown here is derived from an EMBL/GenBank/DDBJ whole genome shotgun (WGS) entry which is preliminary data.</text>
</comment>
<proteinExistence type="predicted"/>
<accession>A0ABC8L2Y6</accession>
<dbReference type="InterPro" id="IPR053192">
    <property type="entry name" value="Vacuole_Formation_Reg"/>
</dbReference>
<dbReference type="InterPro" id="IPR004146">
    <property type="entry name" value="DC1"/>
</dbReference>
<keyword evidence="4" id="KW-0862">Zinc</keyword>
<organism evidence="6 7">
    <name type="scientific">Eruca vesicaria subsp. sativa</name>
    <name type="common">Garden rocket</name>
    <name type="synonym">Eruca sativa</name>
    <dbReference type="NCBI Taxonomy" id="29727"/>
    <lineage>
        <taxon>Eukaryota</taxon>
        <taxon>Viridiplantae</taxon>
        <taxon>Streptophyta</taxon>
        <taxon>Embryophyta</taxon>
        <taxon>Tracheophyta</taxon>
        <taxon>Spermatophyta</taxon>
        <taxon>Magnoliopsida</taxon>
        <taxon>eudicotyledons</taxon>
        <taxon>Gunneridae</taxon>
        <taxon>Pentapetalae</taxon>
        <taxon>rosids</taxon>
        <taxon>malvids</taxon>
        <taxon>Brassicales</taxon>
        <taxon>Brassicaceae</taxon>
        <taxon>Brassiceae</taxon>
        <taxon>Eruca</taxon>
    </lineage>
</organism>
<evidence type="ECO:0000313" key="7">
    <source>
        <dbReference type="Proteomes" id="UP001642260"/>
    </source>
</evidence>
<keyword evidence="3" id="KW-0863">Zinc-finger</keyword>
<dbReference type="GO" id="GO:0008270">
    <property type="term" value="F:zinc ion binding"/>
    <property type="evidence" value="ECO:0007669"/>
    <property type="project" value="UniProtKB-KW"/>
</dbReference>
<protein>
    <recommendedName>
        <fullName evidence="5">Zinc finger PHD-type domain-containing protein</fullName>
    </recommendedName>
</protein>
<feature type="domain" description="Zinc finger PHD-type" evidence="5">
    <location>
        <begin position="239"/>
        <end position="302"/>
    </location>
</feature>
<evidence type="ECO:0000259" key="5">
    <source>
        <dbReference type="SMART" id="SM00249"/>
    </source>
</evidence>
<dbReference type="InterPro" id="IPR054483">
    <property type="entry name" value="DC1-like_CT"/>
</dbReference>
<dbReference type="InterPro" id="IPR046349">
    <property type="entry name" value="C1-like_sf"/>
</dbReference>
<feature type="domain" description="Zinc finger PHD-type" evidence="5">
    <location>
        <begin position="396"/>
        <end position="465"/>
    </location>
</feature>
<dbReference type="EMBL" id="CAKOAT010421821">
    <property type="protein sequence ID" value="CAH8370021.1"/>
    <property type="molecule type" value="Genomic_DNA"/>
</dbReference>
<dbReference type="Pfam" id="PF22926">
    <property type="entry name" value="C1-like_CT"/>
    <property type="match status" value="1"/>
</dbReference>
<dbReference type="Proteomes" id="UP001642260">
    <property type="component" value="Unassembled WGS sequence"/>
</dbReference>